<reference evidence="11" key="2">
    <citation type="submission" date="2025-08" db="UniProtKB">
        <authorList>
            <consortium name="Ensembl"/>
        </authorList>
    </citation>
    <scope>IDENTIFICATION</scope>
</reference>
<dbReference type="InterPro" id="IPR050720">
    <property type="entry name" value="Engrailed_Homeobox_TFs"/>
</dbReference>
<evidence type="ECO:0000256" key="6">
    <source>
        <dbReference type="PROSITE-ProRule" id="PRU00108"/>
    </source>
</evidence>
<evidence type="ECO:0000256" key="4">
    <source>
        <dbReference type="ARBA" id="ARBA00023155"/>
    </source>
</evidence>
<feature type="region of interest" description="Disordered" evidence="9">
    <location>
        <begin position="99"/>
        <end position="149"/>
    </location>
</feature>
<dbReference type="PRINTS" id="PR00024">
    <property type="entry name" value="HOMEOBOX"/>
</dbReference>
<feature type="region of interest" description="Disordered" evidence="9">
    <location>
        <begin position="1"/>
        <end position="50"/>
    </location>
</feature>
<dbReference type="PRINTS" id="PR00026">
    <property type="entry name" value="ENGRAILED"/>
</dbReference>
<feature type="region of interest" description="Disordered" evidence="9">
    <location>
        <begin position="169"/>
        <end position="200"/>
    </location>
</feature>
<dbReference type="AlphaFoldDB" id="A0A8C0S9R6"/>
<evidence type="ECO:0000256" key="1">
    <source>
        <dbReference type="ARBA" id="ARBA00004123"/>
    </source>
</evidence>
<feature type="domain" description="Homeobox" evidence="10">
    <location>
        <begin position="267"/>
        <end position="327"/>
    </location>
</feature>
<evidence type="ECO:0000256" key="8">
    <source>
        <dbReference type="RuleBase" id="RU510713"/>
    </source>
</evidence>
<name>A0A8C0S9R6_CANLF</name>
<dbReference type="InterPro" id="IPR009057">
    <property type="entry name" value="Homeodomain-like_sf"/>
</dbReference>
<feature type="DNA-binding region" description="Homeobox" evidence="6">
    <location>
        <begin position="269"/>
        <end position="328"/>
    </location>
</feature>
<dbReference type="Proteomes" id="UP000694542">
    <property type="component" value="Chromosome 16"/>
</dbReference>
<evidence type="ECO:0000256" key="9">
    <source>
        <dbReference type="SAM" id="MobiDB-lite"/>
    </source>
</evidence>
<feature type="region of interest" description="Disordered" evidence="9">
    <location>
        <begin position="248"/>
        <end position="274"/>
    </location>
</feature>
<feature type="compositionally biased region" description="Gly residues" evidence="9">
    <location>
        <begin position="169"/>
        <end position="181"/>
    </location>
</feature>
<dbReference type="SMART" id="SM00389">
    <property type="entry name" value="HOX"/>
    <property type="match status" value="1"/>
</dbReference>
<accession>A0A8C0S9R6</accession>
<comment type="subcellular location">
    <subcellularLocation>
        <location evidence="1 6 7">Nucleus</location>
    </subcellularLocation>
</comment>
<organism evidence="11 12">
    <name type="scientific">Canis lupus familiaris</name>
    <name type="common">Dog</name>
    <name type="synonym">Canis familiaris</name>
    <dbReference type="NCBI Taxonomy" id="9615"/>
    <lineage>
        <taxon>Eukaryota</taxon>
        <taxon>Metazoa</taxon>
        <taxon>Chordata</taxon>
        <taxon>Craniata</taxon>
        <taxon>Vertebrata</taxon>
        <taxon>Euteleostomi</taxon>
        <taxon>Mammalia</taxon>
        <taxon>Eutheria</taxon>
        <taxon>Laurasiatheria</taxon>
        <taxon>Carnivora</taxon>
        <taxon>Caniformia</taxon>
        <taxon>Canidae</taxon>
        <taxon>Canis</taxon>
    </lineage>
</organism>
<comment type="similarity">
    <text evidence="8">Belongs to the Engrailed homeobox family.</text>
</comment>
<keyword evidence="3 6" id="KW-0238">DNA-binding</keyword>
<dbReference type="Pfam" id="PF10525">
    <property type="entry name" value="Engrail_1_C_sig"/>
    <property type="match status" value="1"/>
</dbReference>
<evidence type="ECO:0000256" key="3">
    <source>
        <dbReference type="ARBA" id="ARBA00023125"/>
    </source>
</evidence>
<dbReference type="InterPro" id="IPR019737">
    <property type="entry name" value="Homeobox-engrailed_CS"/>
</dbReference>
<dbReference type="PROSITE" id="PS50071">
    <property type="entry name" value="HOMEOBOX_2"/>
    <property type="match status" value="1"/>
</dbReference>
<dbReference type="CDD" id="cd00086">
    <property type="entry name" value="homeodomain"/>
    <property type="match status" value="1"/>
</dbReference>
<dbReference type="Pfam" id="PF00046">
    <property type="entry name" value="Homeodomain"/>
    <property type="match status" value="1"/>
</dbReference>
<keyword evidence="4 6" id="KW-0371">Homeobox</keyword>
<protein>
    <recommendedName>
        <fullName evidence="8">Homeobox protein engrailed-like</fullName>
    </recommendedName>
</protein>
<dbReference type="PANTHER" id="PTHR24341:SF5">
    <property type="entry name" value="HOMEOBOX PROTEIN ENGRAILED-2"/>
    <property type="match status" value="1"/>
</dbReference>
<dbReference type="GO" id="GO:0003677">
    <property type="term" value="F:DNA binding"/>
    <property type="evidence" value="ECO:0007669"/>
    <property type="project" value="UniProtKB-UniRule"/>
</dbReference>
<proteinExistence type="inferred from homology"/>
<dbReference type="Gene3D" id="1.10.10.60">
    <property type="entry name" value="Homeodomain-like"/>
    <property type="match status" value="1"/>
</dbReference>
<dbReference type="FunFam" id="1.10.10.60:FF:000167">
    <property type="entry name" value="Homeobox protein engrailed-like"/>
    <property type="match status" value="1"/>
</dbReference>
<feature type="compositionally biased region" description="Gly residues" evidence="9">
    <location>
        <begin position="140"/>
        <end position="149"/>
    </location>
</feature>
<reference evidence="11" key="1">
    <citation type="submission" date="2018-10" db="EMBL/GenBank/DDBJ databases">
        <title>De novo assembly of a Great Dane genome.</title>
        <authorList>
            <person name="Kidd J.M."/>
            <person name="Pendleton A.L."/>
            <person name="Shen F."/>
            <person name="Emery S."/>
        </authorList>
    </citation>
    <scope>NUCLEOTIDE SEQUENCE [LARGE SCALE GENOMIC DNA]</scope>
    <source>
        <strain evidence="11">Great Dane</strain>
    </source>
</reference>
<evidence type="ECO:0000256" key="5">
    <source>
        <dbReference type="ARBA" id="ARBA00023242"/>
    </source>
</evidence>
<evidence type="ECO:0000313" key="12">
    <source>
        <dbReference type="Proteomes" id="UP000694542"/>
    </source>
</evidence>
<dbReference type="Ensembl" id="ENSCAFT00040020981.1">
    <property type="protein sequence ID" value="ENSCAFP00040018214.1"/>
    <property type="gene ID" value="ENSCAFG00040011369.1"/>
</dbReference>
<dbReference type="SUPFAM" id="SSF46689">
    <property type="entry name" value="Homeodomain-like"/>
    <property type="match status" value="1"/>
</dbReference>
<dbReference type="InterPro" id="IPR020479">
    <property type="entry name" value="HD_metazoa"/>
</dbReference>
<keyword evidence="2" id="KW-0217">Developmental protein</keyword>
<feature type="compositionally biased region" description="Gly residues" evidence="9">
    <location>
        <begin position="99"/>
        <end position="121"/>
    </location>
</feature>
<sequence>MEEHDPKPSEAAAAAAAAAEGQGQRQPESSPSGGSGGGGSPGDADTGRRRALMLPAALQAPGNHQHPHRITNFFIDNILRPEFGRRKDAGTCCAGAGGGRGGGAGGEGGAGGAEGGGGAGGAERLPGSGREARLSAPGAPGAGGPLPGGGGGGGGGGGCGGGCGGGGGGGGGDSPGDGEGGSKALSLHGGAKKGGDAGGPLDGALKARALGGGGDLSVSSDSDSSQAGANLGAQPMLWPAWVYCTRYSDRPSSGPRSRKPKKKNPNKEDKRPRTAFTAEQLQRLKAEFQTNRYLTEQRRQSLAQELSLNESQIKIWFQNKRAKIKKATGNKNTLAVHLMAQGLYNHSTTAKEGKSDSE</sequence>
<dbReference type="PANTHER" id="PTHR24341">
    <property type="entry name" value="HOMEOBOX PROTEIN ENGRAILED"/>
    <property type="match status" value="1"/>
</dbReference>
<feature type="compositionally biased region" description="Low complexity" evidence="9">
    <location>
        <begin position="11"/>
        <end position="32"/>
    </location>
</feature>
<keyword evidence="5 6" id="KW-0539">Nucleus</keyword>
<dbReference type="PROSITE" id="PS00027">
    <property type="entry name" value="HOMEOBOX_1"/>
    <property type="match status" value="1"/>
</dbReference>
<evidence type="ECO:0000256" key="7">
    <source>
        <dbReference type="RuleBase" id="RU000682"/>
    </source>
</evidence>
<dbReference type="InterPro" id="IPR019549">
    <property type="entry name" value="Homeobox-engrailed_C-terminal"/>
</dbReference>
<evidence type="ECO:0000256" key="2">
    <source>
        <dbReference type="ARBA" id="ARBA00022473"/>
    </source>
</evidence>
<evidence type="ECO:0000259" key="10">
    <source>
        <dbReference type="PROSITE" id="PS50071"/>
    </source>
</evidence>
<dbReference type="InterPro" id="IPR000747">
    <property type="entry name" value="HD_engrailed"/>
</dbReference>
<dbReference type="GO" id="GO:0000981">
    <property type="term" value="F:DNA-binding transcription factor activity, RNA polymerase II-specific"/>
    <property type="evidence" value="ECO:0007669"/>
    <property type="project" value="InterPro"/>
</dbReference>
<evidence type="ECO:0000313" key="11">
    <source>
        <dbReference type="Ensembl" id="ENSCAFP00040018214.1"/>
    </source>
</evidence>
<dbReference type="InterPro" id="IPR017970">
    <property type="entry name" value="Homeobox_CS"/>
</dbReference>
<dbReference type="InterPro" id="IPR001356">
    <property type="entry name" value="HD"/>
</dbReference>
<dbReference type="PROSITE" id="PS00033">
    <property type="entry name" value="ENGRAILED"/>
    <property type="match status" value="1"/>
</dbReference>
<dbReference type="GO" id="GO:0005634">
    <property type="term" value="C:nucleus"/>
    <property type="evidence" value="ECO:0007669"/>
    <property type="project" value="UniProtKB-SubCell"/>
</dbReference>